<accession>A0A0V0ZVS6</accession>
<dbReference type="AlphaFoldDB" id="A0A0V0ZVS6"/>
<keyword evidence="1" id="KW-0812">Transmembrane</keyword>
<sequence length="40" mass="4790">MEFFNLAFLSIIQFFVIVNLLLFIFNYLTLIDTFLLILCI</sequence>
<feature type="transmembrane region" description="Helical" evidence="1">
    <location>
        <begin position="6"/>
        <end position="28"/>
    </location>
</feature>
<comment type="caution">
    <text evidence="2">The sequence shown here is derived from an EMBL/GenBank/DDBJ whole genome shotgun (WGS) entry which is preliminary data.</text>
</comment>
<reference evidence="2 3" key="1">
    <citation type="submission" date="2015-01" db="EMBL/GenBank/DDBJ databases">
        <title>Evolution of Trichinella species and genotypes.</title>
        <authorList>
            <person name="Korhonen P.K."/>
            <person name="Edoardo P."/>
            <person name="Giuseppe L.R."/>
            <person name="Gasser R.B."/>
        </authorList>
    </citation>
    <scope>NUCLEOTIDE SEQUENCE [LARGE SCALE GENOMIC DNA]</scope>
    <source>
        <strain evidence="2">ISS120</strain>
    </source>
</reference>
<evidence type="ECO:0000313" key="3">
    <source>
        <dbReference type="Proteomes" id="UP000054653"/>
    </source>
</evidence>
<keyword evidence="1" id="KW-1133">Transmembrane helix</keyword>
<keyword evidence="1" id="KW-0472">Membrane</keyword>
<keyword evidence="3" id="KW-1185">Reference proteome</keyword>
<name>A0A0V0ZVS6_TRIBR</name>
<evidence type="ECO:0000313" key="2">
    <source>
        <dbReference type="EMBL" id="KRY16848.1"/>
    </source>
</evidence>
<dbReference type="EMBL" id="JYDI01003568">
    <property type="protein sequence ID" value="KRY16848.1"/>
    <property type="molecule type" value="Genomic_DNA"/>
</dbReference>
<organism evidence="2 3">
    <name type="scientific">Trichinella britovi</name>
    <name type="common">Parasitic roundworm</name>
    <dbReference type="NCBI Taxonomy" id="45882"/>
    <lineage>
        <taxon>Eukaryota</taxon>
        <taxon>Metazoa</taxon>
        <taxon>Ecdysozoa</taxon>
        <taxon>Nematoda</taxon>
        <taxon>Enoplea</taxon>
        <taxon>Dorylaimia</taxon>
        <taxon>Trichinellida</taxon>
        <taxon>Trichinellidae</taxon>
        <taxon>Trichinella</taxon>
    </lineage>
</organism>
<gene>
    <name evidence="2" type="ORF">T03_12587</name>
</gene>
<dbReference type="Proteomes" id="UP000054653">
    <property type="component" value="Unassembled WGS sequence"/>
</dbReference>
<proteinExistence type="predicted"/>
<protein>
    <submittedName>
        <fullName evidence="2">Uncharacterized protein</fullName>
    </submittedName>
</protein>
<evidence type="ECO:0000256" key="1">
    <source>
        <dbReference type="SAM" id="Phobius"/>
    </source>
</evidence>